<organism evidence="2 3">
    <name type="scientific">Marinilactibacillus psychrotolerans</name>
    <dbReference type="NCBI Taxonomy" id="191770"/>
    <lineage>
        <taxon>Bacteria</taxon>
        <taxon>Bacillati</taxon>
        <taxon>Bacillota</taxon>
        <taxon>Bacilli</taxon>
        <taxon>Lactobacillales</taxon>
        <taxon>Carnobacteriaceae</taxon>
        <taxon>Marinilactibacillus</taxon>
    </lineage>
</organism>
<dbReference type="Proteomes" id="UP000887127">
    <property type="component" value="Unassembled WGS sequence"/>
</dbReference>
<evidence type="ECO:0000259" key="1">
    <source>
        <dbReference type="Pfam" id="PF18733"/>
    </source>
</evidence>
<sequence>MTDRNTHFFNKKVFLVNTLDYPIYGIGIEKVKAAYRSIYSIFDKIAYFLNKYFKLKIPDGTISFVNLWYKDMRKNKRREEIQKILQENYALNGLWWIYKDLRNKTVYEDKHIDPLLKKYLM</sequence>
<reference evidence="2" key="1">
    <citation type="submission" date="2019-08" db="EMBL/GenBank/DDBJ databases">
        <title>Marinilactibacillus psychrotolerans M13-2T whole genome sequencing project.</title>
        <authorList>
            <person name="Ishikawa M."/>
            <person name="Suzuki T."/>
            <person name="Matsutani M."/>
        </authorList>
    </citation>
    <scope>NUCLEOTIDE SEQUENCE</scope>
    <source>
        <strain evidence="2">M13-2T</strain>
    </source>
</reference>
<dbReference type="InterPro" id="IPR040826">
    <property type="entry name" value="HEPN_LA2681"/>
</dbReference>
<accession>A0AAV3WVM9</accession>
<feature type="domain" description="LA2681-like HEPN" evidence="1">
    <location>
        <begin position="2"/>
        <end position="108"/>
    </location>
</feature>
<evidence type="ECO:0000313" key="3">
    <source>
        <dbReference type="Proteomes" id="UP000887127"/>
    </source>
</evidence>
<dbReference type="Pfam" id="PF18733">
    <property type="entry name" value="HEPN_LA2681"/>
    <property type="match status" value="1"/>
</dbReference>
<protein>
    <recommendedName>
        <fullName evidence="1">LA2681-like HEPN domain-containing protein</fullName>
    </recommendedName>
</protein>
<dbReference type="EMBL" id="BKBI01000008">
    <property type="protein sequence ID" value="GEQ35697.1"/>
    <property type="molecule type" value="Genomic_DNA"/>
</dbReference>
<proteinExistence type="predicted"/>
<name>A0AAV3WVM9_9LACT</name>
<gene>
    <name evidence="2" type="ORF">M132T_12050</name>
</gene>
<evidence type="ECO:0000313" key="2">
    <source>
        <dbReference type="EMBL" id="GEQ35697.1"/>
    </source>
</evidence>
<dbReference type="AlphaFoldDB" id="A0AAV3WVM9"/>
<comment type="caution">
    <text evidence="2">The sequence shown here is derived from an EMBL/GenBank/DDBJ whole genome shotgun (WGS) entry which is preliminary data.</text>
</comment>